<dbReference type="AlphaFoldDB" id="A0A420ZDA3"/>
<proteinExistence type="predicted"/>
<comment type="caution">
    <text evidence="3">The sequence shown here is derived from an EMBL/GenBank/DDBJ whole genome shotgun (WGS) entry which is preliminary data.</text>
</comment>
<gene>
    <name evidence="3" type="ORF">DRH29_01635</name>
</gene>
<reference evidence="3 4" key="1">
    <citation type="submission" date="2018-06" db="EMBL/GenBank/DDBJ databases">
        <title>Extensive metabolic versatility and redundancy in microbially diverse, dynamic hydrothermal sediments.</title>
        <authorList>
            <person name="Dombrowski N."/>
            <person name="Teske A."/>
            <person name="Baker B.J."/>
        </authorList>
    </citation>
    <scope>NUCLEOTIDE SEQUENCE [LARGE SCALE GENOMIC DNA]</scope>
    <source>
        <strain evidence="3">B79_G16</strain>
    </source>
</reference>
<keyword evidence="2" id="KW-1133">Transmembrane helix</keyword>
<evidence type="ECO:0000313" key="4">
    <source>
        <dbReference type="Proteomes" id="UP000281261"/>
    </source>
</evidence>
<keyword evidence="2" id="KW-0472">Membrane</keyword>
<sequence length="105" mass="11644">MSKKHLKRLKELQRLQALHQDAERAVPEAVVRQPEESAQTETLVSPEAPVTPAAPVTPPVVHEYSYVKKDLIFLLILIVAIIVVLVALNWAIDNTAFGSWLVGLL</sequence>
<feature type="transmembrane region" description="Helical" evidence="2">
    <location>
        <begin position="71"/>
        <end position="92"/>
    </location>
</feature>
<dbReference type="EMBL" id="QMNG01000003">
    <property type="protein sequence ID" value="RLC37550.1"/>
    <property type="molecule type" value="Genomic_DNA"/>
</dbReference>
<evidence type="ECO:0000313" key="3">
    <source>
        <dbReference type="EMBL" id="RLC37550.1"/>
    </source>
</evidence>
<evidence type="ECO:0000256" key="1">
    <source>
        <dbReference type="SAM" id="MobiDB-lite"/>
    </source>
</evidence>
<keyword evidence="2" id="KW-0812">Transmembrane</keyword>
<organism evidence="3 4">
    <name type="scientific">candidate division Kazan bacterium</name>
    <dbReference type="NCBI Taxonomy" id="2202143"/>
    <lineage>
        <taxon>Bacteria</taxon>
        <taxon>Bacteria division Kazan-3B-28</taxon>
    </lineage>
</organism>
<name>A0A420ZDA3_UNCK3</name>
<feature type="region of interest" description="Disordered" evidence="1">
    <location>
        <begin position="29"/>
        <end position="50"/>
    </location>
</feature>
<dbReference type="Proteomes" id="UP000281261">
    <property type="component" value="Unassembled WGS sequence"/>
</dbReference>
<accession>A0A420ZDA3</accession>
<protein>
    <submittedName>
        <fullName evidence="3">Uncharacterized protein</fullName>
    </submittedName>
</protein>
<evidence type="ECO:0000256" key="2">
    <source>
        <dbReference type="SAM" id="Phobius"/>
    </source>
</evidence>